<reference evidence="1 2" key="1">
    <citation type="journal article" date="2019" name="Int. J. Syst. Evol. Microbiol.">
        <title>The Global Catalogue of Microorganisms (GCM) 10K type strain sequencing project: providing services to taxonomists for standard genome sequencing and annotation.</title>
        <authorList>
            <consortium name="The Broad Institute Genomics Platform"/>
            <consortium name="The Broad Institute Genome Sequencing Center for Infectious Disease"/>
            <person name="Wu L."/>
            <person name="Ma J."/>
        </authorList>
    </citation>
    <scope>NUCLEOTIDE SEQUENCE [LARGE SCALE GENOMIC DNA]</scope>
    <source>
        <strain evidence="1 2">JCM 9383</strain>
    </source>
</reference>
<dbReference type="InterPro" id="IPR045730">
    <property type="entry name" value="DUF6084"/>
</dbReference>
<evidence type="ECO:0000313" key="1">
    <source>
        <dbReference type="EMBL" id="GAA2804612.1"/>
    </source>
</evidence>
<dbReference type="EMBL" id="BAAAUX010000019">
    <property type="protein sequence ID" value="GAA2804612.1"/>
    <property type="molecule type" value="Genomic_DNA"/>
</dbReference>
<sequence>MTAPDLEFTVTGAEPARMAAVPTLHFDLDLRRTGGGPVRSVVLTTAIRIAPARRRYGAAEQDALVELFGLPQRWAQTMRPLPWTRLTTTVGAFTDHVVVPLPVVCTEGVELAVAKYLHAVRDGSVPLEFLFSGTVFHLDAAERLRTAQIDWSREAAFDLEVASWRAAIGDTHWVQMSDSAFARLHDYRRSHALGTLGEAIGSLLTTAEQDVP</sequence>
<evidence type="ECO:0000313" key="2">
    <source>
        <dbReference type="Proteomes" id="UP001500979"/>
    </source>
</evidence>
<accession>A0ABN3VIK6</accession>
<dbReference type="Pfam" id="PF19562">
    <property type="entry name" value="DUF6084"/>
    <property type="match status" value="1"/>
</dbReference>
<gene>
    <name evidence="1" type="ORF">GCM10010470_44740</name>
</gene>
<name>A0ABN3VIK6_9PSEU</name>
<comment type="caution">
    <text evidence="1">The sequence shown here is derived from an EMBL/GenBank/DDBJ whole genome shotgun (WGS) entry which is preliminary data.</text>
</comment>
<dbReference type="RefSeq" id="WP_344682745.1">
    <property type="nucleotide sequence ID" value="NZ_BAAAUX010000019.1"/>
</dbReference>
<proteinExistence type="predicted"/>
<protein>
    <submittedName>
        <fullName evidence="1">DUF6084 family protein</fullName>
    </submittedName>
</protein>
<dbReference type="Proteomes" id="UP001500979">
    <property type="component" value="Unassembled WGS sequence"/>
</dbReference>
<organism evidence="1 2">
    <name type="scientific">Saccharopolyspora taberi</name>
    <dbReference type="NCBI Taxonomy" id="60895"/>
    <lineage>
        <taxon>Bacteria</taxon>
        <taxon>Bacillati</taxon>
        <taxon>Actinomycetota</taxon>
        <taxon>Actinomycetes</taxon>
        <taxon>Pseudonocardiales</taxon>
        <taxon>Pseudonocardiaceae</taxon>
        <taxon>Saccharopolyspora</taxon>
    </lineage>
</organism>
<keyword evidence="2" id="KW-1185">Reference proteome</keyword>